<dbReference type="KEGG" id="mcit:NCTC10181_00311"/>
<sequence>MKLSYEDKIKIYQLRKKEFTEKSLTIKFRVNRAIINYIVALINLHGIEIVKKTKNQYYSPQLKLEMINQVLLRGHSTREISLQCGLPNWGILSNWIIQYKKNGYTIVEKKKGRPSKMGRKPKKTWEKLTPLERLEKENEYLRTEVIFLKKLKGIPLDQKDLQNIKAKKLKKWSTKDSH</sequence>
<dbReference type="InterPro" id="IPR009057">
    <property type="entry name" value="Homeodomain-like_sf"/>
</dbReference>
<reference evidence="1 3" key="1">
    <citation type="submission" date="2019-01" db="EMBL/GenBank/DDBJ databases">
        <authorList>
            <consortium name="Pathogen Informatics"/>
        </authorList>
    </citation>
    <scope>NUCLEOTIDE SEQUENCE [LARGE SCALE GENOMIC DNA]</scope>
    <source>
        <strain evidence="1 3">NCTC10181</strain>
    </source>
</reference>
<evidence type="ECO:0000313" key="2">
    <source>
        <dbReference type="EMBL" id="VEU74464.1"/>
    </source>
</evidence>
<evidence type="ECO:0000313" key="1">
    <source>
        <dbReference type="EMBL" id="VEU74227.1"/>
    </source>
</evidence>
<gene>
    <name evidence="1" type="ORF">NCTC10181_00062</name>
    <name evidence="2" type="ORF">NCTC10181_00311</name>
</gene>
<evidence type="ECO:0008006" key="4">
    <source>
        <dbReference type="Google" id="ProtNLM"/>
    </source>
</evidence>
<dbReference type="Proteomes" id="UP000290985">
    <property type="component" value="Chromosome"/>
</dbReference>
<proteinExistence type="predicted"/>
<keyword evidence="3" id="KW-1185">Reference proteome</keyword>
<dbReference type="PANTHER" id="PTHR33795">
    <property type="entry name" value="INSERTION ELEMENT IS150 PROTEIN INSJ"/>
    <property type="match status" value="1"/>
</dbReference>
<dbReference type="InterPro" id="IPR052057">
    <property type="entry name" value="IS150/IS1296_orfA-like"/>
</dbReference>
<dbReference type="EMBL" id="LR215036">
    <property type="protein sequence ID" value="VEU74227.1"/>
    <property type="molecule type" value="Genomic_DNA"/>
</dbReference>
<dbReference type="EMBL" id="LR215036">
    <property type="protein sequence ID" value="VEU74464.1"/>
    <property type="molecule type" value="Genomic_DNA"/>
</dbReference>
<dbReference type="PANTHER" id="PTHR33795:SF1">
    <property type="entry name" value="INSERTION ELEMENT IS150 PROTEIN INSJ"/>
    <property type="match status" value="1"/>
</dbReference>
<organism evidence="1 3">
    <name type="scientific">Mycoplasmopsis citelli</name>
    <dbReference type="NCBI Taxonomy" id="171281"/>
    <lineage>
        <taxon>Bacteria</taxon>
        <taxon>Bacillati</taxon>
        <taxon>Mycoplasmatota</taxon>
        <taxon>Mycoplasmoidales</taxon>
        <taxon>Metamycoplasmataceae</taxon>
        <taxon>Mycoplasmopsis</taxon>
    </lineage>
</organism>
<accession>A0A449B0U8</accession>
<dbReference type="SUPFAM" id="SSF46689">
    <property type="entry name" value="Homeodomain-like"/>
    <property type="match status" value="1"/>
</dbReference>
<dbReference type="KEGG" id="mcit:NCTC10181_00062"/>
<protein>
    <recommendedName>
        <fullName evidence="4">Transposase</fullName>
    </recommendedName>
</protein>
<evidence type="ECO:0000313" key="3">
    <source>
        <dbReference type="Proteomes" id="UP000290985"/>
    </source>
</evidence>
<dbReference type="AlphaFoldDB" id="A0A449B0U8"/>
<name>A0A449B0U8_9BACT</name>